<name>A0A1N7H472_9EURY</name>
<keyword evidence="2" id="KW-1185">Reference proteome</keyword>
<evidence type="ECO:0000313" key="1">
    <source>
        <dbReference type="EMBL" id="SIS19645.1"/>
    </source>
</evidence>
<dbReference type="Proteomes" id="UP000185936">
    <property type="component" value="Unassembled WGS sequence"/>
</dbReference>
<dbReference type="AlphaFoldDB" id="A0A1N7H472"/>
<organism evidence="1 2">
    <name type="scientific">Natronorubrum thiooxidans</name>
    <dbReference type="NCBI Taxonomy" id="308853"/>
    <lineage>
        <taxon>Archaea</taxon>
        <taxon>Methanobacteriati</taxon>
        <taxon>Methanobacteriota</taxon>
        <taxon>Stenosarchaea group</taxon>
        <taxon>Halobacteria</taxon>
        <taxon>Halobacteriales</taxon>
        <taxon>Natrialbaceae</taxon>
        <taxon>Natronorubrum</taxon>
    </lineage>
</organism>
<evidence type="ECO:0000313" key="2">
    <source>
        <dbReference type="Proteomes" id="UP000185936"/>
    </source>
</evidence>
<dbReference type="EMBL" id="FTNR01000024">
    <property type="protein sequence ID" value="SIS19645.1"/>
    <property type="molecule type" value="Genomic_DNA"/>
</dbReference>
<protein>
    <submittedName>
        <fullName evidence="1">Uncharacterized protein</fullName>
    </submittedName>
</protein>
<sequence length="120" mass="13289">MFPAGDSYATLQSLHLINPLSESVTVDVRIERDDTEEAAYLETHEILTDPDMLTLDCVWPDAPLTVMVRHVDGERNTLATSDYEDCLGIVAEIRKDGLSFVTHNSECPIRAAECHTAVAE</sequence>
<proteinExistence type="predicted"/>
<accession>A0A1N7H472</accession>
<reference evidence="2" key="1">
    <citation type="submission" date="2017-01" db="EMBL/GenBank/DDBJ databases">
        <authorList>
            <person name="Varghese N."/>
            <person name="Submissions S."/>
        </authorList>
    </citation>
    <scope>NUCLEOTIDE SEQUENCE [LARGE SCALE GENOMIC DNA]</scope>
    <source>
        <strain evidence="2">type strain: HArc-</strain>
    </source>
</reference>
<gene>
    <name evidence="1" type="ORF">SAMN05421752_1241</name>
</gene>